<reference evidence="2" key="1">
    <citation type="submission" date="2020-05" db="EMBL/GenBank/DDBJ databases">
        <authorList>
            <person name="Chiriac C."/>
            <person name="Salcher M."/>
            <person name="Ghai R."/>
            <person name="Kavagutti S V."/>
        </authorList>
    </citation>
    <scope>NUCLEOTIDE SEQUENCE</scope>
</reference>
<sequence>MSVTVALIQLNCTSADPIHERVPHALKLIAQAATKAQFVVLPELWHVGAFDIEAAREHAQPINGPLVTDLAALAKQHGIWLHGGSFCEVADGSYYNTSVLFSPQGDLRATYRKIHLFGFEGGETTLMSSGEELVVVDTPLGATGLATCYDLRFPELFRALTEGGATTFVVTSGWPASRIEHWNVLTQARAIENQAWVIACNEVGAQPGIELGGHSCVIDPKGAVVARGGGNEEIIYVEVDPELPEKWRESFPALKDIRLR</sequence>
<dbReference type="AlphaFoldDB" id="A0A6J7ARV2"/>
<dbReference type="Gene3D" id="3.60.110.10">
    <property type="entry name" value="Carbon-nitrogen hydrolase"/>
    <property type="match status" value="1"/>
</dbReference>
<dbReference type="PROSITE" id="PS01227">
    <property type="entry name" value="UPF0012"/>
    <property type="match status" value="1"/>
</dbReference>
<feature type="domain" description="CN hydrolase" evidence="1">
    <location>
        <begin position="3"/>
        <end position="241"/>
    </location>
</feature>
<dbReference type="InterPro" id="IPR001110">
    <property type="entry name" value="UPF0012_CS"/>
</dbReference>
<dbReference type="PANTHER" id="PTHR23088:SF27">
    <property type="entry name" value="DEAMINATED GLUTATHIONE AMIDASE"/>
    <property type="match status" value="1"/>
</dbReference>
<protein>
    <submittedName>
        <fullName evidence="2">Unannotated protein</fullName>
    </submittedName>
</protein>
<dbReference type="PANTHER" id="PTHR23088">
    <property type="entry name" value="NITRILASE-RELATED"/>
    <property type="match status" value="1"/>
</dbReference>
<dbReference type="SUPFAM" id="SSF56317">
    <property type="entry name" value="Carbon-nitrogen hydrolase"/>
    <property type="match status" value="1"/>
</dbReference>
<accession>A0A6J7ARV2</accession>
<dbReference type="PROSITE" id="PS50263">
    <property type="entry name" value="CN_HYDROLASE"/>
    <property type="match status" value="1"/>
</dbReference>
<dbReference type="CDD" id="cd07583">
    <property type="entry name" value="nitrilase_5"/>
    <property type="match status" value="1"/>
</dbReference>
<name>A0A6J7ARV2_9ZZZZ</name>
<dbReference type="Pfam" id="PF00795">
    <property type="entry name" value="CN_hydrolase"/>
    <property type="match status" value="1"/>
</dbReference>
<organism evidence="2">
    <name type="scientific">freshwater metagenome</name>
    <dbReference type="NCBI Taxonomy" id="449393"/>
    <lineage>
        <taxon>unclassified sequences</taxon>
        <taxon>metagenomes</taxon>
        <taxon>ecological metagenomes</taxon>
    </lineage>
</organism>
<proteinExistence type="predicted"/>
<dbReference type="EMBL" id="CAFABK010000130">
    <property type="protein sequence ID" value="CAB4835340.1"/>
    <property type="molecule type" value="Genomic_DNA"/>
</dbReference>
<evidence type="ECO:0000313" key="2">
    <source>
        <dbReference type="EMBL" id="CAB4835340.1"/>
    </source>
</evidence>
<dbReference type="InterPro" id="IPR036526">
    <property type="entry name" value="C-N_Hydrolase_sf"/>
</dbReference>
<evidence type="ECO:0000259" key="1">
    <source>
        <dbReference type="PROSITE" id="PS50263"/>
    </source>
</evidence>
<dbReference type="InterPro" id="IPR003010">
    <property type="entry name" value="C-N_Hydrolase"/>
</dbReference>
<gene>
    <name evidence="2" type="ORF">UFOPK3204_01735</name>
</gene>